<evidence type="ECO:0000313" key="2">
    <source>
        <dbReference type="EMBL" id="ACS40540.1"/>
    </source>
</evidence>
<evidence type="ECO:0000313" key="3">
    <source>
        <dbReference type="Proteomes" id="UP000009081"/>
    </source>
</evidence>
<feature type="transmembrane region" description="Helical" evidence="1">
    <location>
        <begin position="20"/>
        <end position="39"/>
    </location>
</feature>
<dbReference type="EMBL" id="CP001510">
    <property type="protein sequence ID" value="ACS40540.1"/>
    <property type="molecule type" value="Genomic_DNA"/>
</dbReference>
<organism evidence="2 3">
    <name type="scientific">Methylorubrum extorquens (strain ATCC 14718 / DSM 1338 / JCM 2805 / NCIMB 9133 / AM1)</name>
    <name type="common">Methylobacterium extorquens</name>
    <dbReference type="NCBI Taxonomy" id="272630"/>
    <lineage>
        <taxon>Bacteria</taxon>
        <taxon>Pseudomonadati</taxon>
        <taxon>Pseudomonadota</taxon>
        <taxon>Alphaproteobacteria</taxon>
        <taxon>Hyphomicrobiales</taxon>
        <taxon>Methylobacteriaceae</taxon>
        <taxon>Methylorubrum</taxon>
    </lineage>
</organism>
<dbReference type="Proteomes" id="UP000009081">
    <property type="component" value="Chromosome"/>
</dbReference>
<sequence length="229" mass="25927">MRSDVHPQDNGLIFCDNITTQFLVIAIFQFLVLVFAALFRLQRISMRLRPSCHLLRPVIFLLLPRVLLARRATSFLDPSIRFDALNEFLDWHSLIQICFHRSRIAPHTITLRHVRAADIEDVQHHGTHHDVLVVLLVLPADAPVLVEKLVSNKLPPTIIIGFQLLGDKAPLGHSPSPLLLKALLILFDCFSALTRSDQGVLLDQPLECSVRFPHRHKLHSSAEAKCYVS</sequence>
<keyword evidence="1" id="KW-1133">Transmembrane helix</keyword>
<accession>C5ATL6</accession>
<name>C5ATL6_METEA</name>
<dbReference type="AlphaFoldDB" id="C5ATL6"/>
<evidence type="ECO:0000256" key="1">
    <source>
        <dbReference type="SAM" id="Phobius"/>
    </source>
</evidence>
<dbReference type="KEGG" id="mea:Mex_1p2786"/>
<keyword evidence="3" id="KW-1185">Reference proteome</keyword>
<dbReference type="HOGENOM" id="CLU_1208653_0_0_5"/>
<protein>
    <submittedName>
        <fullName evidence="2">Uncharacterized protein</fullName>
    </submittedName>
</protein>
<keyword evidence="1" id="KW-0812">Transmembrane</keyword>
<proteinExistence type="predicted"/>
<reference evidence="2 3" key="1">
    <citation type="journal article" date="2009" name="PLoS ONE">
        <title>Methylobacterium genome sequences: a reference blueprint to investigate microbial metabolism of C1 compounds from natural and industrial sources.</title>
        <authorList>
            <person name="Vuilleumier S."/>
            <person name="Chistoserdova L."/>
            <person name="Lee M.-C."/>
            <person name="Bringel F."/>
            <person name="Lajus A."/>
            <person name="Zhou Y."/>
            <person name="Gourion B."/>
            <person name="Barbe V."/>
            <person name="Chang J."/>
            <person name="Cruveiller S."/>
            <person name="Dossat C."/>
            <person name="Gillett W."/>
            <person name="Gruffaz C."/>
            <person name="Haugen E."/>
            <person name="Hourcade E."/>
            <person name="Levy R."/>
            <person name="Mangenot S."/>
            <person name="Muller E."/>
            <person name="Nadalig T."/>
            <person name="Pagni M."/>
            <person name="Penny C."/>
            <person name="Peyraud R."/>
            <person name="Robinson D.G."/>
            <person name="Roche D."/>
            <person name="Rouy Z."/>
            <person name="Saenampechek C."/>
            <person name="Salvignol G."/>
            <person name="Vallenet D."/>
            <person name="Wu Z."/>
            <person name="Marx C.J."/>
            <person name="Vorholt J.A."/>
            <person name="Olson M.V."/>
            <person name="Kaul R."/>
            <person name="Weissenbach J."/>
            <person name="Medigue C."/>
            <person name="Lidstrom M.E."/>
        </authorList>
    </citation>
    <scope>NUCLEOTIDE SEQUENCE [LARGE SCALE GENOMIC DNA]</scope>
    <source>
        <strain evidence="3">ATCC 14718 / DSM 1338 / JCM 2805 / NCIMB 9133 / AM1</strain>
    </source>
</reference>
<keyword evidence="1" id="KW-0472">Membrane</keyword>
<gene>
    <name evidence="2" type="ordered locus">MexAM1_META1p2786</name>
</gene>